<protein>
    <submittedName>
        <fullName evidence="1">Uncharacterized protein</fullName>
    </submittedName>
</protein>
<reference evidence="1" key="1">
    <citation type="submission" date="2021-05" db="EMBL/GenBank/DDBJ databases">
        <title>Genome of Sphingobium sp. strain.</title>
        <authorList>
            <person name="Fan R."/>
        </authorList>
    </citation>
    <scope>NUCLEOTIDE SEQUENCE</scope>
    <source>
        <strain evidence="1">H33</strain>
    </source>
</reference>
<comment type="caution">
    <text evidence="1">The sequence shown here is derived from an EMBL/GenBank/DDBJ whole genome shotgun (WGS) entry which is preliminary data.</text>
</comment>
<dbReference type="Proteomes" id="UP001138757">
    <property type="component" value="Unassembled WGS sequence"/>
</dbReference>
<proteinExistence type="predicted"/>
<keyword evidence="2" id="KW-1185">Reference proteome</keyword>
<sequence>MIDTFSLLLMHGLIFMTCWRLLGRDDLDDESAEKTDFLGRKSAGKAAKPDA</sequence>
<accession>A0A9X1DF58</accession>
<evidence type="ECO:0000313" key="1">
    <source>
        <dbReference type="EMBL" id="MBT2188825.1"/>
    </source>
</evidence>
<organism evidence="1 2">
    <name type="scientific">Sphingobium nicotianae</name>
    <dbReference type="NCBI Taxonomy" id="2782607"/>
    <lineage>
        <taxon>Bacteria</taxon>
        <taxon>Pseudomonadati</taxon>
        <taxon>Pseudomonadota</taxon>
        <taxon>Alphaproteobacteria</taxon>
        <taxon>Sphingomonadales</taxon>
        <taxon>Sphingomonadaceae</taxon>
        <taxon>Sphingobium</taxon>
    </lineage>
</organism>
<name>A0A9X1DF58_9SPHN</name>
<evidence type="ECO:0000313" key="2">
    <source>
        <dbReference type="Proteomes" id="UP001138757"/>
    </source>
</evidence>
<dbReference type="EMBL" id="JAHGAW010000013">
    <property type="protein sequence ID" value="MBT2188825.1"/>
    <property type="molecule type" value="Genomic_DNA"/>
</dbReference>
<dbReference type="RefSeq" id="WP_214625085.1">
    <property type="nucleotide sequence ID" value="NZ_JAHGAW010000013.1"/>
</dbReference>
<dbReference type="AlphaFoldDB" id="A0A9X1DF58"/>
<gene>
    <name evidence="1" type="ORF">KK488_17915</name>
</gene>